<dbReference type="SUPFAM" id="SSF56112">
    <property type="entry name" value="Protein kinase-like (PK-like)"/>
    <property type="match status" value="1"/>
</dbReference>
<dbReference type="InterPro" id="IPR000719">
    <property type="entry name" value="Prot_kinase_dom"/>
</dbReference>
<dbReference type="SMART" id="SM00220">
    <property type="entry name" value="S_TKc"/>
    <property type="match status" value="1"/>
</dbReference>
<accession>A0A918MPU6</accession>
<evidence type="ECO:0000313" key="10">
    <source>
        <dbReference type="Proteomes" id="UP000620224"/>
    </source>
</evidence>
<feature type="compositionally biased region" description="Low complexity" evidence="7">
    <location>
        <begin position="254"/>
        <end position="267"/>
    </location>
</feature>
<feature type="region of interest" description="Disordered" evidence="7">
    <location>
        <begin position="238"/>
        <end position="272"/>
    </location>
</feature>
<reference evidence="9" key="1">
    <citation type="journal article" date="2014" name="Int. J. Syst. Evol. Microbiol.">
        <title>Complete genome sequence of Corynebacterium casei LMG S-19264T (=DSM 44701T), isolated from a smear-ripened cheese.</title>
        <authorList>
            <consortium name="US DOE Joint Genome Institute (JGI-PGF)"/>
            <person name="Walter F."/>
            <person name="Albersmeier A."/>
            <person name="Kalinowski J."/>
            <person name="Ruckert C."/>
        </authorList>
    </citation>
    <scope>NUCLEOTIDE SEQUENCE</scope>
    <source>
        <strain evidence="9">JCM 4490</strain>
    </source>
</reference>
<dbReference type="CDD" id="cd14014">
    <property type="entry name" value="STKc_PknB_like"/>
    <property type="match status" value="1"/>
</dbReference>
<keyword evidence="2 9" id="KW-0723">Serine/threonine-protein kinase</keyword>
<dbReference type="EC" id="2.7.11.1" evidence="1"/>
<evidence type="ECO:0000256" key="3">
    <source>
        <dbReference type="ARBA" id="ARBA00022679"/>
    </source>
</evidence>
<evidence type="ECO:0000256" key="5">
    <source>
        <dbReference type="ARBA" id="ARBA00022777"/>
    </source>
</evidence>
<feature type="region of interest" description="Disordered" evidence="7">
    <location>
        <begin position="314"/>
        <end position="444"/>
    </location>
</feature>
<dbReference type="InterPro" id="IPR011009">
    <property type="entry name" value="Kinase-like_dom_sf"/>
</dbReference>
<gene>
    <name evidence="9" type="ORF">GCM10010503_18790</name>
</gene>
<dbReference type="PROSITE" id="PS50011">
    <property type="entry name" value="PROTEIN_KINASE_DOM"/>
    <property type="match status" value="1"/>
</dbReference>
<evidence type="ECO:0000256" key="4">
    <source>
        <dbReference type="ARBA" id="ARBA00022741"/>
    </source>
</evidence>
<dbReference type="AlphaFoldDB" id="A0A918MPU6"/>
<dbReference type="Pfam" id="PF00069">
    <property type="entry name" value="Pkinase"/>
    <property type="match status" value="1"/>
</dbReference>
<organism evidence="9 10">
    <name type="scientific">Streptomyces lucensis JCM 4490</name>
    <dbReference type="NCBI Taxonomy" id="1306176"/>
    <lineage>
        <taxon>Bacteria</taxon>
        <taxon>Bacillati</taxon>
        <taxon>Actinomycetota</taxon>
        <taxon>Actinomycetes</taxon>
        <taxon>Kitasatosporales</taxon>
        <taxon>Streptomycetaceae</taxon>
        <taxon>Streptomyces</taxon>
    </lineage>
</organism>
<feature type="compositionally biased region" description="Low complexity" evidence="7">
    <location>
        <begin position="337"/>
        <end position="352"/>
    </location>
</feature>
<feature type="compositionally biased region" description="Basic and acidic residues" evidence="7">
    <location>
        <begin position="409"/>
        <end position="418"/>
    </location>
</feature>
<feature type="domain" description="Protein kinase" evidence="8">
    <location>
        <begin position="1"/>
        <end position="240"/>
    </location>
</feature>
<proteinExistence type="predicted"/>
<reference evidence="9" key="2">
    <citation type="submission" date="2020-09" db="EMBL/GenBank/DDBJ databases">
        <authorList>
            <person name="Sun Q."/>
            <person name="Ohkuma M."/>
        </authorList>
    </citation>
    <scope>NUCLEOTIDE SEQUENCE</scope>
    <source>
        <strain evidence="9">JCM 4490</strain>
    </source>
</reference>
<keyword evidence="4" id="KW-0547">Nucleotide-binding</keyword>
<feature type="compositionally biased region" description="Low complexity" evidence="7">
    <location>
        <begin position="361"/>
        <end position="377"/>
    </location>
</feature>
<dbReference type="GO" id="GO:0004674">
    <property type="term" value="F:protein serine/threonine kinase activity"/>
    <property type="evidence" value="ECO:0007669"/>
    <property type="project" value="UniProtKB-KW"/>
</dbReference>
<keyword evidence="10" id="KW-1185">Reference proteome</keyword>
<protein>
    <recommendedName>
        <fullName evidence="1">non-specific serine/threonine protein kinase</fullName>
        <ecNumber evidence="1">2.7.11.1</ecNumber>
    </recommendedName>
</protein>
<comment type="caution">
    <text evidence="9">The sequence shown here is derived from an EMBL/GenBank/DDBJ whole genome shotgun (WGS) entry which is preliminary data.</text>
</comment>
<evidence type="ECO:0000259" key="8">
    <source>
        <dbReference type="PROSITE" id="PS50011"/>
    </source>
</evidence>
<keyword evidence="3" id="KW-0808">Transferase</keyword>
<dbReference type="PANTHER" id="PTHR43289:SF6">
    <property type="entry name" value="SERINE_THREONINE-PROTEIN KINASE NEKL-3"/>
    <property type="match status" value="1"/>
</dbReference>
<evidence type="ECO:0000256" key="6">
    <source>
        <dbReference type="ARBA" id="ARBA00022840"/>
    </source>
</evidence>
<evidence type="ECO:0000256" key="1">
    <source>
        <dbReference type="ARBA" id="ARBA00012513"/>
    </source>
</evidence>
<evidence type="ECO:0000256" key="7">
    <source>
        <dbReference type="SAM" id="MobiDB-lite"/>
    </source>
</evidence>
<name>A0A918MPU6_9ACTN</name>
<dbReference type="EMBL" id="BMUE01000003">
    <property type="protein sequence ID" value="GGW42592.1"/>
    <property type="molecule type" value="Genomic_DNA"/>
</dbReference>
<dbReference type="PROSITE" id="PS00108">
    <property type="entry name" value="PROTEIN_KINASE_ST"/>
    <property type="match status" value="1"/>
</dbReference>
<dbReference type="Gene3D" id="3.30.200.20">
    <property type="entry name" value="Phosphorylase Kinase, domain 1"/>
    <property type="match status" value="1"/>
</dbReference>
<dbReference type="Proteomes" id="UP000620224">
    <property type="component" value="Unassembled WGS sequence"/>
</dbReference>
<dbReference type="GO" id="GO:0005524">
    <property type="term" value="F:ATP binding"/>
    <property type="evidence" value="ECO:0007669"/>
    <property type="project" value="UniProtKB-KW"/>
</dbReference>
<dbReference type="PANTHER" id="PTHR43289">
    <property type="entry name" value="MITOGEN-ACTIVATED PROTEIN KINASE KINASE KINASE 20-RELATED"/>
    <property type="match status" value="1"/>
</dbReference>
<evidence type="ECO:0000313" key="9">
    <source>
        <dbReference type="EMBL" id="GGW42592.1"/>
    </source>
</evidence>
<keyword evidence="5 9" id="KW-0418">Kinase</keyword>
<keyword evidence="6" id="KW-0067">ATP-binding</keyword>
<evidence type="ECO:0000256" key="2">
    <source>
        <dbReference type="ARBA" id="ARBA00022527"/>
    </source>
</evidence>
<dbReference type="Gene3D" id="1.10.510.10">
    <property type="entry name" value="Transferase(Phosphotransferase) domain 1"/>
    <property type="match status" value="1"/>
</dbReference>
<sequence length="444" mass="45656">MADVYEGVDTRLGRPVAVKVFRPGSEPQSEDRHAAEAVLLARLEHPGLVTVYDTGCHDDRAYLVMQLVDGPTLRGLLTRGALPEGRVARLGTALARALAHVHGAGIVHRDVKPSNVLLDAAGAPHLADFGIARLANATRRTAPDVLTGTAAYLAPEQVEGGHVGAAADVYALGLVLLECLKGELEYQGNPLEAAIARLHRPPRVPAGLCPELAELLRAMTARDPGARPDAERCAQVLRSLDPGSDPRPLSRSTPALAGPPAYGAAHAHGGEPTHRRALAVTRSHPAGGARHHRRMAVGTALAALSVALGTTLAVAPGTSGNSDDRADAPRTATRPSSGTADPGTGPAAAPSAEPRRDQRSPGESGASGPAAGPGAEPVSMRWGSSESAAPADRAPARQHGAASRKPVPHRKDTGDHPHRTPRGAAKPPGKAGEPPRHPAGKGHG</sequence>
<feature type="compositionally biased region" description="Low complexity" evidence="7">
    <location>
        <begin position="422"/>
        <end position="432"/>
    </location>
</feature>
<dbReference type="InterPro" id="IPR008271">
    <property type="entry name" value="Ser/Thr_kinase_AS"/>
</dbReference>